<name>A0A1E3SQI7_9MYCO</name>
<accession>A0A1E3SQI7</accession>
<proteinExistence type="predicted"/>
<dbReference type="EMBL" id="MIHC01000032">
    <property type="protein sequence ID" value="ODR04414.1"/>
    <property type="molecule type" value="Genomic_DNA"/>
</dbReference>
<evidence type="ECO:0000313" key="2">
    <source>
        <dbReference type="Proteomes" id="UP000094224"/>
    </source>
</evidence>
<sequence>MVVAATMVANTAAAEAPPKAGVQLDHESGRCTAGFATLGTDGSYYLLTSGHCDPHDGSVWTYGAHIPLGTITASEKEGDGRDAAIIRLNTNVGAPSGGVGGLPIRDVLSSNEINVGAPFCKLGAVTGETCGKVMGIDGDVVEASVFSLNGDSGSPGYVKNDDGTVSAVGLLMSSPDGDDNTTYFTLVQPVLDQWGLHILP</sequence>
<evidence type="ECO:0000313" key="1">
    <source>
        <dbReference type="EMBL" id="ODR04414.1"/>
    </source>
</evidence>
<protein>
    <submittedName>
        <fullName evidence="1">Trypsin</fullName>
    </submittedName>
</protein>
<reference evidence="2" key="1">
    <citation type="submission" date="2016-09" db="EMBL/GenBank/DDBJ databases">
        <authorList>
            <person name="Greninger A.L."/>
            <person name="Jerome K.R."/>
            <person name="Mcnair B."/>
            <person name="Wallis C."/>
            <person name="Fang F."/>
        </authorList>
    </citation>
    <scope>NUCLEOTIDE SEQUENCE [LARGE SCALE GENOMIC DNA]</scope>
    <source>
        <strain evidence="2">BC1_M4</strain>
    </source>
</reference>
<dbReference type="CDD" id="cd21112">
    <property type="entry name" value="alphaLP-like"/>
    <property type="match status" value="1"/>
</dbReference>
<comment type="caution">
    <text evidence="1">The sequence shown here is derived from an EMBL/GenBank/DDBJ whole genome shotgun (WGS) entry which is preliminary data.</text>
</comment>
<dbReference type="OrthoDB" id="4773429at2"/>
<dbReference type="InterPro" id="IPR009003">
    <property type="entry name" value="Peptidase_S1_PA"/>
</dbReference>
<dbReference type="InterPro" id="IPR043504">
    <property type="entry name" value="Peptidase_S1_PA_chymotrypsin"/>
</dbReference>
<dbReference type="SUPFAM" id="SSF50494">
    <property type="entry name" value="Trypsin-like serine proteases"/>
    <property type="match status" value="1"/>
</dbReference>
<dbReference type="Proteomes" id="UP000094224">
    <property type="component" value="Unassembled WGS sequence"/>
</dbReference>
<keyword evidence="2" id="KW-1185">Reference proteome</keyword>
<dbReference type="STRING" id="243061.AWC25_24565"/>
<dbReference type="Gene3D" id="2.40.10.10">
    <property type="entry name" value="Trypsin-like serine proteases"/>
    <property type="match status" value="2"/>
</dbReference>
<dbReference type="AlphaFoldDB" id="A0A1E3SQI7"/>
<organism evidence="1 2">
    <name type="scientific">Mycobacterium sherrisii</name>
    <dbReference type="NCBI Taxonomy" id="243061"/>
    <lineage>
        <taxon>Bacteria</taxon>
        <taxon>Bacillati</taxon>
        <taxon>Actinomycetota</taxon>
        <taxon>Actinomycetes</taxon>
        <taxon>Mycobacteriales</taxon>
        <taxon>Mycobacteriaceae</taxon>
        <taxon>Mycobacterium</taxon>
        <taxon>Mycobacterium simiae complex</taxon>
    </lineage>
</organism>
<gene>
    <name evidence="1" type="ORF">BHQ21_17915</name>
</gene>